<evidence type="ECO:0000259" key="6">
    <source>
        <dbReference type="PROSITE" id="PS51005"/>
    </source>
</evidence>
<accession>A0A6P3ZGB2</accession>
<keyword evidence="2" id="KW-0805">Transcription regulation</keyword>
<comment type="subcellular location">
    <subcellularLocation>
        <location evidence="1">Nucleus</location>
    </subcellularLocation>
</comment>
<proteinExistence type="predicted"/>
<keyword evidence="4" id="KW-0804">Transcription</keyword>
<dbReference type="InterPro" id="IPR003441">
    <property type="entry name" value="NAC-dom"/>
</dbReference>
<gene>
    <name evidence="8" type="primary">LOC107414828</name>
</gene>
<dbReference type="SUPFAM" id="SSF101941">
    <property type="entry name" value="NAC domain"/>
    <property type="match status" value="1"/>
</dbReference>
<dbReference type="InParanoid" id="A0A6P3ZGB2"/>
<evidence type="ECO:0000256" key="1">
    <source>
        <dbReference type="ARBA" id="ARBA00004123"/>
    </source>
</evidence>
<reference evidence="8" key="1">
    <citation type="submission" date="2025-08" db="UniProtKB">
        <authorList>
            <consortium name="RefSeq"/>
        </authorList>
    </citation>
    <scope>IDENTIFICATION</scope>
    <source>
        <tissue evidence="8">Seedling</tissue>
    </source>
</reference>
<dbReference type="KEGG" id="zju:107414828"/>
<keyword evidence="7" id="KW-1185">Reference proteome</keyword>
<dbReference type="GeneID" id="107414828"/>
<dbReference type="Proteomes" id="UP001652623">
    <property type="component" value="Chromosome 8"/>
</dbReference>
<dbReference type="GO" id="GO:0005634">
    <property type="term" value="C:nucleus"/>
    <property type="evidence" value="ECO:0007669"/>
    <property type="project" value="UniProtKB-SubCell"/>
</dbReference>
<evidence type="ECO:0000256" key="4">
    <source>
        <dbReference type="ARBA" id="ARBA00023163"/>
    </source>
</evidence>
<dbReference type="PANTHER" id="PTHR31989">
    <property type="entry name" value="NAC DOMAIN-CONTAINING PROTEIN 82-RELATED"/>
    <property type="match status" value="1"/>
</dbReference>
<sequence>MVLPRGFRFVPSDGDLIYFLNEKVNAGQTTCELLGECDMYGNREPWEIWNDNGGLSVQKGEDLYLFTKLKKVSVNGKRINRRVGSGTWSGANCGELVDGVGEKRHFRYENNGGRDHGAWIMHEYSLLHNNHGDHGDDEYVLCRLRRKMSEAREQKRRKLMNNSNIIIHKEDDQIHLQSHDHDYHHQSDHVQQAVAQVVLEEQTNNGGLMIKNNDNNDPNSDELLDYYLKLDEQEKWSLSLSSSSSSNTGGGAAAYHMNNIIQAEQQNDQQLGYYDNNSNNPIGFDDLIDLGVVFENIDDELTEIMKCDEVRVHKKSSSPSSTGGAEINNNQLILEDQEGGQQDKPTNYYNSNTDYVVQLEDDHQDDEALDHKLVKELEDLLELEIDHGDHDLMEISSEDFQAHMDHHHHQAKMNYNQLLEDEEVQYDKATDKSNTTAAVGEDEDGALDKFAEKLEDILELEIDPDFMEINQANVDHNHHQVEGDQQQHIINEAADRQVLEIEDDNINNIDGMSFAQDLQNIPLYFAPLPPDDQIEDILVDLFNF</sequence>
<name>A0A6P3ZGB2_ZIZJJ</name>
<dbReference type="GO" id="GO:0003677">
    <property type="term" value="F:DNA binding"/>
    <property type="evidence" value="ECO:0007669"/>
    <property type="project" value="UniProtKB-KW"/>
</dbReference>
<evidence type="ECO:0000256" key="2">
    <source>
        <dbReference type="ARBA" id="ARBA00023015"/>
    </source>
</evidence>
<evidence type="ECO:0000256" key="3">
    <source>
        <dbReference type="ARBA" id="ARBA00023125"/>
    </source>
</evidence>
<keyword evidence="5" id="KW-0539">Nucleus</keyword>
<dbReference type="Pfam" id="PF02365">
    <property type="entry name" value="NAM"/>
    <property type="match status" value="1"/>
</dbReference>
<evidence type="ECO:0000256" key="5">
    <source>
        <dbReference type="ARBA" id="ARBA00023242"/>
    </source>
</evidence>
<dbReference type="InterPro" id="IPR036093">
    <property type="entry name" value="NAC_dom_sf"/>
</dbReference>
<dbReference type="RefSeq" id="XP_015878510.3">
    <property type="nucleotide sequence ID" value="XM_016023024.3"/>
</dbReference>
<protein>
    <submittedName>
        <fullName evidence="8">NAC domain-containing protein 7</fullName>
    </submittedName>
</protein>
<dbReference type="GO" id="GO:0006355">
    <property type="term" value="P:regulation of DNA-templated transcription"/>
    <property type="evidence" value="ECO:0007669"/>
    <property type="project" value="InterPro"/>
</dbReference>
<dbReference type="PROSITE" id="PS51005">
    <property type="entry name" value="NAC"/>
    <property type="match status" value="1"/>
</dbReference>
<evidence type="ECO:0000313" key="8">
    <source>
        <dbReference type="RefSeq" id="XP_015878510.3"/>
    </source>
</evidence>
<feature type="domain" description="NAC" evidence="6">
    <location>
        <begin position="3"/>
        <end position="147"/>
    </location>
</feature>
<organism evidence="7 8">
    <name type="scientific">Ziziphus jujuba</name>
    <name type="common">Chinese jujube</name>
    <name type="synonym">Ziziphus sativa</name>
    <dbReference type="NCBI Taxonomy" id="326968"/>
    <lineage>
        <taxon>Eukaryota</taxon>
        <taxon>Viridiplantae</taxon>
        <taxon>Streptophyta</taxon>
        <taxon>Embryophyta</taxon>
        <taxon>Tracheophyta</taxon>
        <taxon>Spermatophyta</taxon>
        <taxon>Magnoliopsida</taxon>
        <taxon>eudicotyledons</taxon>
        <taxon>Gunneridae</taxon>
        <taxon>Pentapetalae</taxon>
        <taxon>rosids</taxon>
        <taxon>fabids</taxon>
        <taxon>Rosales</taxon>
        <taxon>Rhamnaceae</taxon>
        <taxon>Paliureae</taxon>
        <taxon>Ziziphus</taxon>
    </lineage>
</organism>
<evidence type="ECO:0000313" key="7">
    <source>
        <dbReference type="Proteomes" id="UP001652623"/>
    </source>
</evidence>
<dbReference type="AlphaFoldDB" id="A0A6P3ZGB2"/>
<dbReference type="Gene3D" id="2.170.150.80">
    <property type="entry name" value="NAC domain"/>
    <property type="match status" value="1"/>
</dbReference>
<dbReference type="SMR" id="A0A6P3ZGB2"/>
<keyword evidence="3" id="KW-0238">DNA-binding</keyword>